<accession>A0A512N297</accession>
<dbReference type="OrthoDB" id="9797938at2"/>
<dbReference type="CDD" id="cd03454">
    <property type="entry name" value="YdeM"/>
    <property type="match status" value="1"/>
</dbReference>
<feature type="domain" description="MaoC-like" evidence="1">
    <location>
        <begin position="14"/>
        <end position="117"/>
    </location>
</feature>
<dbReference type="PANTHER" id="PTHR43664">
    <property type="entry name" value="MONOAMINE OXIDASE-RELATED"/>
    <property type="match status" value="1"/>
</dbReference>
<evidence type="ECO:0000259" key="1">
    <source>
        <dbReference type="Pfam" id="PF01575"/>
    </source>
</evidence>
<dbReference type="InterPro" id="IPR002539">
    <property type="entry name" value="MaoC-like_dom"/>
</dbReference>
<protein>
    <recommendedName>
        <fullName evidence="1">MaoC-like domain-containing protein</fullName>
    </recommendedName>
</protein>
<dbReference type="AlphaFoldDB" id="A0A512N297"/>
<dbReference type="Proteomes" id="UP000321058">
    <property type="component" value="Unassembled WGS sequence"/>
</dbReference>
<sequence>MLSKAPRYWDDYEVGQKFDLGSTSFTADEIVDFARHYDPQSFHVDADAARQSMFGGLIASGWHVTAKLMRLFVDNYVDQRTALGSPGVDEVRWLKPVRPGDTLTAWVECAGKVPSRSRPEMGIIHEQWQATNQKGELVMTLKGTNMVRRRPV</sequence>
<gene>
    <name evidence="2" type="ORF">RSO01_02820</name>
</gene>
<proteinExistence type="predicted"/>
<dbReference type="InterPro" id="IPR052342">
    <property type="entry name" value="MCH/BMMD"/>
</dbReference>
<organism evidence="2 3">
    <name type="scientific">Reyranella soli</name>
    <dbReference type="NCBI Taxonomy" id="1230389"/>
    <lineage>
        <taxon>Bacteria</taxon>
        <taxon>Pseudomonadati</taxon>
        <taxon>Pseudomonadota</taxon>
        <taxon>Alphaproteobacteria</taxon>
        <taxon>Hyphomicrobiales</taxon>
        <taxon>Reyranellaceae</taxon>
        <taxon>Reyranella</taxon>
    </lineage>
</organism>
<dbReference type="InterPro" id="IPR029069">
    <property type="entry name" value="HotDog_dom_sf"/>
</dbReference>
<dbReference type="RefSeq" id="WP_147145405.1">
    <property type="nucleotide sequence ID" value="NZ_BKAJ01000004.1"/>
</dbReference>
<dbReference type="EMBL" id="BKAJ01000004">
    <property type="protein sequence ID" value="GEP53116.1"/>
    <property type="molecule type" value="Genomic_DNA"/>
</dbReference>
<dbReference type="SUPFAM" id="SSF54637">
    <property type="entry name" value="Thioesterase/thiol ester dehydrase-isomerase"/>
    <property type="match status" value="1"/>
</dbReference>
<reference evidence="2 3" key="1">
    <citation type="submission" date="2019-07" db="EMBL/GenBank/DDBJ databases">
        <title>Whole genome shotgun sequence of Reyranella soli NBRC 108950.</title>
        <authorList>
            <person name="Hosoyama A."/>
            <person name="Uohara A."/>
            <person name="Ohji S."/>
            <person name="Ichikawa N."/>
        </authorList>
    </citation>
    <scope>NUCLEOTIDE SEQUENCE [LARGE SCALE GENOMIC DNA]</scope>
    <source>
        <strain evidence="2 3">NBRC 108950</strain>
    </source>
</reference>
<evidence type="ECO:0000313" key="2">
    <source>
        <dbReference type="EMBL" id="GEP53116.1"/>
    </source>
</evidence>
<dbReference type="PANTHER" id="PTHR43664:SF1">
    <property type="entry name" value="BETA-METHYLMALYL-COA DEHYDRATASE"/>
    <property type="match status" value="1"/>
</dbReference>
<name>A0A512N297_9HYPH</name>
<dbReference type="Pfam" id="PF01575">
    <property type="entry name" value="MaoC_dehydratas"/>
    <property type="match status" value="1"/>
</dbReference>
<keyword evidence="3" id="KW-1185">Reference proteome</keyword>
<dbReference type="Gene3D" id="3.10.129.10">
    <property type="entry name" value="Hotdog Thioesterase"/>
    <property type="match status" value="1"/>
</dbReference>
<comment type="caution">
    <text evidence="2">The sequence shown here is derived from an EMBL/GenBank/DDBJ whole genome shotgun (WGS) entry which is preliminary data.</text>
</comment>
<evidence type="ECO:0000313" key="3">
    <source>
        <dbReference type="Proteomes" id="UP000321058"/>
    </source>
</evidence>